<evidence type="ECO:0000313" key="1">
    <source>
        <dbReference type="EMBL" id="CAF0828447.1"/>
    </source>
</evidence>
<dbReference type="Proteomes" id="UP000663879">
    <property type="component" value="Unassembled WGS sequence"/>
</dbReference>
<dbReference type="AlphaFoldDB" id="A0A813UUC1"/>
<keyword evidence="2" id="KW-1185">Reference proteome</keyword>
<reference evidence="1" key="1">
    <citation type="submission" date="2021-02" db="EMBL/GenBank/DDBJ databases">
        <authorList>
            <person name="Nowell W R."/>
        </authorList>
    </citation>
    <scope>NUCLEOTIDE SEQUENCE</scope>
    <source>
        <strain evidence="1">Ploen Becks lab</strain>
    </source>
</reference>
<organism evidence="1 2">
    <name type="scientific">Brachionus calyciflorus</name>
    <dbReference type="NCBI Taxonomy" id="104777"/>
    <lineage>
        <taxon>Eukaryota</taxon>
        <taxon>Metazoa</taxon>
        <taxon>Spiralia</taxon>
        <taxon>Gnathifera</taxon>
        <taxon>Rotifera</taxon>
        <taxon>Eurotatoria</taxon>
        <taxon>Monogononta</taxon>
        <taxon>Pseudotrocha</taxon>
        <taxon>Ploima</taxon>
        <taxon>Brachionidae</taxon>
        <taxon>Brachionus</taxon>
    </lineage>
</organism>
<sequence length="112" mass="12099">MTFPVTQAPTTTQVNIENQAAQQSKKGSCGDGCGGCDNGCGGSLLNILVPMSANFKDNALMTLHGIIEQPGPFVESKLFISLRTVSSLILLRLNLDFIFIFPIRSVHLNDFL</sequence>
<protein>
    <submittedName>
        <fullName evidence="1">Uncharacterized protein</fullName>
    </submittedName>
</protein>
<evidence type="ECO:0000313" key="2">
    <source>
        <dbReference type="Proteomes" id="UP000663879"/>
    </source>
</evidence>
<proteinExistence type="predicted"/>
<dbReference type="EMBL" id="CAJNOC010001032">
    <property type="protein sequence ID" value="CAF0828447.1"/>
    <property type="molecule type" value="Genomic_DNA"/>
</dbReference>
<name>A0A813UUC1_9BILA</name>
<accession>A0A813UUC1</accession>
<comment type="caution">
    <text evidence="1">The sequence shown here is derived from an EMBL/GenBank/DDBJ whole genome shotgun (WGS) entry which is preliminary data.</text>
</comment>
<gene>
    <name evidence="1" type="ORF">OXX778_LOCUS7838</name>
</gene>